<reference evidence="2" key="2">
    <citation type="submission" date="2013-10" db="EMBL/GenBank/DDBJ databases">
        <authorList>
            <person name="Aslett M."/>
        </authorList>
    </citation>
    <scope>NUCLEOTIDE SEQUENCE [LARGE SCALE GENOMIC DNA]</scope>
    <source>
        <strain evidence="2">Houghton</strain>
    </source>
</reference>
<feature type="compositionally biased region" description="Polar residues" evidence="1">
    <location>
        <begin position="455"/>
        <end position="467"/>
    </location>
</feature>
<organism evidence="2 3">
    <name type="scientific">Eimeria acervulina</name>
    <name type="common">Coccidian parasite</name>
    <dbReference type="NCBI Taxonomy" id="5801"/>
    <lineage>
        <taxon>Eukaryota</taxon>
        <taxon>Sar</taxon>
        <taxon>Alveolata</taxon>
        <taxon>Apicomplexa</taxon>
        <taxon>Conoidasida</taxon>
        <taxon>Coccidia</taxon>
        <taxon>Eucoccidiorida</taxon>
        <taxon>Eimeriorina</taxon>
        <taxon>Eimeriidae</taxon>
        <taxon>Eimeria</taxon>
    </lineage>
</organism>
<dbReference type="GeneID" id="25273380"/>
<gene>
    <name evidence="2" type="ORF">EAH_00053100</name>
</gene>
<dbReference type="EMBL" id="HG673700">
    <property type="protein sequence ID" value="CDI84498.1"/>
    <property type="molecule type" value="Genomic_DNA"/>
</dbReference>
<feature type="compositionally biased region" description="Low complexity" evidence="1">
    <location>
        <begin position="468"/>
        <end position="515"/>
    </location>
</feature>
<evidence type="ECO:0000313" key="3">
    <source>
        <dbReference type="Proteomes" id="UP000018050"/>
    </source>
</evidence>
<accession>U6GZ74</accession>
<dbReference type="InterPro" id="IPR039715">
    <property type="entry name" value="ZCCHC10"/>
</dbReference>
<dbReference type="OrthoDB" id="10670980at2759"/>
<dbReference type="VEuPathDB" id="ToxoDB:EAH_00053100"/>
<feature type="region of interest" description="Disordered" evidence="1">
    <location>
        <begin position="427"/>
        <end position="523"/>
    </location>
</feature>
<dbReference type="AlphaFoldDB" id="U6GZ74"/>
<dbReference type="RefSeq" id="XP_013246545.1">
    <property type="nucleotide sequence ID" value="XM_013391091.1"/>
</dbReference>
<feature type="compositionally biased region" description="Low complexity" evidence="1">
    <location>
        <begin position="427"/>
        <end position="454"/>
    </location>
</feature>
<dbReference type="Proteomes" id="UP000018050">
    <property type="component" value="Unassembled WGS sequence"/>
</dbReference>
<evidence type="ECO:0000256" key="1">
    <source>
        <dbReference type="SAM" id="MobiDB-lite"/>
    </source>
</evidence>
<dbReference type="PANTHER" id="PTHR13491:SF0">
    <property type="entry name" value="ZINC FINGER CCHC DOMAIN-CONTAINING PROTEIN 10"/>
    <property type="match status" value="1"/>
</dbReference>
<dbReference type="PANTHER" id="PTHR13491">
    <property type="entry name" value="ZCCHC10 PROTEIN"/>
    <property type="match status" value="1"/>
</dbReference>
<sequence length="575" mass="59559">MSRLSNKCLVGASAASLRLAAGLLLLFAAAAAAVSINSKHIQLSLNRLNPVLKSSSNSSSRSSRNSSSSSFIDVNSAIPQDLLFPSSSSSSSSISSRSSSRSIKRGVNGGLLYAGDNISAALLHQNAANGGAYTPESMVEVADTRGVLKKAKKVLNKRSQERLIQQQLQRQSAAISRQIAETIGLRNELAAVQDTVQGEVFVGVKEKKHTVSFAVSFGPLWLYAQVEAAIGRPYTVRFPVSSLLSADISVNDIKKELIDAENQRKLLPRSIRSSTVAVNGWGSLSSAAERKFVLQLLNVAVVNVGEALEPLQAPLSQLPVAALAADVLVYLSRRAAAFAALAVKKNVFFFNANAASFWLTRRGSVKFADTKGAVAAKTKAAAAAATAAAGGEPHKRLAGALAAALFNLWCTPARAAAAPAAEAAATPAAPAAEAEEAATATAAPETAAAAAAEPQASSQGFAQLLSNEPTPQQQTPETQQQQQQQQPEQAAPAAAPDAGAAAPPAAGAGAGAAAVEETEGTPEEELLLEAEQQQQQKLLQGSCRDASVLQLIRQLTAAQGTAAAILRANEYFSSK</sequence>
<keyword evidence="3" id="KW-1185">Reference proteome</keyword>
<evidence type="ECO:0000313" key="2">
    <source>
        <dbReference type="EMBL" id="CDI84498.1"/>
    </source>
</evidence>
<name>U6GZ74_EIMAC</name>
<proteinExistence type="predicted"/>
<protein>
    <submittedName>
        <fullName evidence="2">Uncharacterized protein</fullName>
    </submittedName>
</protein>
<reference evidence="2" key="1">
    <citation type="submission" date="2013-10" db="EMBL/GenBank/DDBJ databases">
        <title>Genomic analysis of the causative agents of coccidiosis in chickens.</title>
        <authorList>
            <person name="Reid A.J."/>
            <person name="Blake D."/>
            <person name="Billington K."/>
            <person name="Browne H."/>
            <person name="Dunn M."/>
            <person name="Hung S."/>
            <person name="Kawahara F."/>
            <person name="Miranda-Saavedra D."/>
            <person name="Mourier T."/>
            <person name="Nagra H."/>
            <person name="Otto T.D."/>
            <person name="Rawlings N."/>
            <person name="Sanchez A."/>
            <person name="Sanders M."/>
            <person name="Subramaniam C."/>
            <person name="Tay Y."/>
            <person name="Dear P."/>
            <person name="Doerig C."/>
            <person name="Gruber A."/>
            <person name="Parkinson J."/>
            <person name="Shirley M."/>
            <person name="Wan K.L."/>
            <person name="Berriman M."/>
            <person name="Tomley F."/>
            <person name="Pain A."/>
        </authorList>
    </citation>
    <scope>NUCLEOTIDE SEQUENCE [LARGE SCALE GENOMIC DNA]</scope>
    <source>
        <strain evidence="2">Houghton</strain>
    </source>
</reference>